<sequence>MYMDNIANLKEALQFSPTNIPLKMLLANSLFRLYRFDEAKEQFKEIINIDSTNIEAKIGLSKIYFNNNEFSKSIVILDDILKNDHLNVEALLLYTKVLVKENSISEAIVYYQKILSITPSFKDEELDAVLKISNENLNIIESEDFEEGKSFFTTKPKVNFEHVGGMYEVKKEIELKIIHPLNFPDLYKAYGKKAGGGILLYGPPGCGKTFIAKATAGQINSNFISVGLNDILDMWVGNSEKNLHEVFEYARKNKPCVLFFDEIDALGASRSDMKHSSNKVLINQFLQELDGVDTNNDGVLILGATNAPWHLDNAFRRPGRFDRIIFVPPPDDVAKASILEIKLKDKPTDKIDFQKIIKSLQDFSGADIEAVIDIAIEEKLQTAFKTGIPEPISTSNLIDASKKHRPSTKEWFQTAKNFALYSNESGLYDPILAFLKIKK</sequence>
<evidence type="ECO:0000259" key="6">
    <source>
        <dbReference type="SMART" id="SM00382"/>
    </source>
</evidence>
<evidence type="ECO:0000256" key="4">
    <source>
        <dbReference type="ARBA" id="ARBA00022840"/>
    </source>
</evidence>
<dbReference type="SUPFAM" id="SSF48452">
    <property type="entry name" value="TPR-like"/>
    <property type="match status" value="1"/>
</dbReference>
<dbReference type="InterPro" id="IPR027417">
    <property type="entry name" value="P-loop_NTPase"/>
</dbReference>
<dbReference type="SMART" id="SM00382">
    <property type="entry name" value="AAA"/>
    <property type="match status" value="1"/>
</dbReference>
<evidence type="ECO:0000256" key="1">
    <source>
        <dbReference type="ARBA" id="ARBA00004496"/>
    </source>
</evidence>
<dbReference type="OrthoDB" id="9809379at2"/>
<dbReference type="Proteomes" id="UP000289734">
    <property type="component" value="Unassembled WGS sequence"/>
</dbReference>
<evidence type="ECO:0000313" key="8">
    <source>
        <dbReference type="Proteomes" id="UP000289734"/>
    </source>
</evidence>
<name>A0A4Q1KSN2_9FLAO</name>
<dbReference type="InterPro" id="IPR019734">
    <property type="entry name" value="TPR_rpt"/>
</dbReference>
<dbReference type="SUPFAM" id="SSF52540">
    <property type="entry name" value="P-loop containing nucleoside triphosphate hydrolases"/>
    <property type="match status" value="1"/>
</dbReference>
<dbReference type="SMART" id="SM00028">
    <property type="entry name" value="TPR"/>
    <property type="match status" value="3"/>
</dbReference>
<dbReference type="InterPro" id="IPR050168">
    <property type="entry name" value="AAA_ATPase_domain"/>
</dbReference>
<dbReference type="EMBL" id="SBKQ01000006">
    <property type="protein sequence ID" value="RXR32620.1"/>
    <property type="molecule type" value="Genomic_DNA"/>
</dbReference>
<keyword evidence="4 5" id="KW-0067">ATP-binding</keyword>
<evidence type="ECO:0000256" key="2">
    <source>
        <dbReference type="ARBA" id="ARBA00022490"/>
    </source>
</evidence>
<dbReference type="InterPro" id="IPR011990">
    <property type="entry name" value="TPR-like_helical_dom_sf"/>
</dbReference>
<dbReference type="GO" id="GO:0005737">
    <property type="term" value="C:cytoplasm"/>
    <property type="evidence" value="ECO:0007669"/>
    <property type="project" value="UniProtKB-SubCell"/>
</dbReference>
<dbReference type="PROSITE" id="PS00674">
    <property type="entry name" value="AAA"/>
    <property type="match status" value="1"/>
</dbReference>
<dbReference type="Gene3D" id="1.10.8.60">
    <property type="match status" value="1"/>
</dbReference>
<evidence type="ECO:0000256" key="3">
    <source>
        <dbReference type="ARBA" id="ARBA00022741"/>
    </source>
</evidence>
<dbReference type="AlphaFoldDB" id="A0A4Q1KSN2"/>
<dbReference type="GO" id="GO:0016887">
    <property type="term" value="F:ATP hydrolysis activity"/>
    <property type="evidence" value="ECO:0007669"/>
    <property type="project" value="InterPro"/>
</dbReference>
<organism evidence="7 8">
    <name type="scientific">Flavobacterium piscinae</name>
    <dbReference type="NCBI Taxonomy" id="2506424"/>
    <lineage>
        <taxon>Bacteria</taxon>
        <taxon>Pseudomonadati</taxon>
        <taxon>Bacteroidota</taxon>
        <taxon>Flavobacteriia</taxon>
        <taxon>Flavobacteriales</taxon>
        <taxon>Flavobacteriaceae</taxon>
        <taxon>Flavobacterium</taxon>
    </lineage>
</organism>
<reference evidence="8" key="1">
    <citation type="submission" date="2019-01" db="EMBL/GenBank/DDBJ databases">
        <title>Cytophagaceae bacterium strain CAR-16.</title>
        <authorList>
            <person name="Chen W.-M."/>
        </authorList>
    </citation>
    <scope>NUCLEOTIDE SEQUENCE [LARGE SCALE GENOMIC DNA]</scope>
    <source>
        <strain evidence="8">ICH-30</strain>
    </source>
</reference>
<dbReference type="PANTHER" id="PTHR23077:SF171">
    <property type="entry name" value="NUCLEAR VALOSIN-CONTAINING PROTEIN-LIKE"/>
    <property type="match status" value="1"/>
</dbReference>
<evidence type="ECO:0000256" key="5">
    <source>
        <dbReference type="RuleBase" id="RU003651"/>
    </source>
</evidence>
<keyword evidence="2" id="KW-0963">Cytoplasm</keyword>
<proteinExistence type="inferred from homology"/>
<keyword evidence="8" id="KW-1185">Reference proteome</keyword>
<accession>A0A4Q1KSN2</accession>
<dbReference type="InterPro" id="IPR003593">
    <property type="entry name" value="AAA+_ATPase"/>
</dbReference>
<comment type="caution">
    <text evidence="7">The sequence shown here is derived from an EMBL/GenBank/DDBJ whole genome shotgun (WGS) entry which is preliminary data.</text>
</comment>
<dbReference type="Pfam" id="PF00004">
    <property type="entry name" value="AAA"/>
    <property type="match status" value="1"/>
</dbReference>
<dbReference type="Gene3D" id="3.40.50.300">
    <property type="entry name" value="P-loop containing nucleotide triphosphate hydrolases"/>
    <property type="match status" value="1"/>
</dbReference>
<dbReference type="InterPro" id="IPR003959">
    <property type="entry name" value="ATPase_AAA_core"/>
</dbReference>
<comment type="subcellular location">
    <subcellularLocation>
        <location evidence="1">Cytoplasm</location>
    </subcellularLocation>
</comment>
<keyword evidence="3 5" id="KW-0547">Nucleotide-binding</keyword>
<dbReference type="Pfam" id="PF14559">
    <property type="entry name" value="TPR_19"/>
    <property type="match status" value="1"/>
</dbReference>
<dbReference type="FunFam" id="3.40.50.300:FF:001054">
    <property type="entry name" value="ATPase, AAA family, putative"/>
    <property type="match status" value="1"/>
</dbReference>
<gene>
    <name evidence="7" type="ORF">EQG68_07270</name>
</gene>
<comment type="similarity">
    <text evidence="5">Belongs to the AAA ATPase family.</text>
</comment>
<protein>
    <submittedName>
        <fullName evidence="7">ATP-binding protein</fullName>
    </submittedName>
</protein>
<dbReference type="Gene3D" id="1.25.40.10">
    <property type="entry name" value="Tetratricopeptide repeat domain"/>
    <property type="match status" value="1"/>
</dbReference>
<feature type="domain" description="AAA+ ATPase" evidence="6">
    <location>
        <begin position="194"/>
        <end position="331"/>
    </location>
</feature>
<dbReference type="InterPro" id="IPR003960">
    <property type="entry name" value="ATPase_AAA_CS"/>
</dbReference>
<dbReference type="GO" id="GO:0005524">
    <property type="term" value="F:ATP binding"/>
    <property type="evidence" value="ECO:0007669"/>
    <property type="project" value="UniProtKB-KW"/>
</dbReference>
<dbReference type="PANTHER" id="PTHR23077">
    <property type="entry name" value="AAA-FAMILY ATPASE"/>
    <property type="match status" value="1"/>
</dbReference>
<evidence type="ECO:0000313" key="7">
    <source>
        <dbReference type="EMBL" id="RXR32620.1"/>
    </source>
</evidence>